<evidence type="ECO:0000313" key="3">
    <source>
        <dbReference type="Proteomes" id="UP000004259"/>
    </source>
</evidence>
<dbReference type="STRING" id="246199.CUS_5325"/>
<organism evidence="2 3">
    <name type="scientific">Ruminococcus albus 8</name>
    <dbReference type="NCBI Taxonomy" id="246199"/>
    <lineage>
        <taxon>Bacteria</taxon>
        <taxon>Bacillati</taxon>
        <taxon>Bacillota</taxon>
        <taxon>Clostridia</taxon>
        <taxon>Eubacteriales</taxon>
        <taxon>Oscillospiraceae</taxon>
        <taxon>Ruminococcus</taxon>
    </lineage>
</organism>
<feature type="domain" description="HTH IS408-type" evidence="1">
    <location>
        <begin position="4"/>
        <end position="83"/>
    </location>
</feature>
<dbReference type="EMBL" id="ADKM02000024">
    <property type="protein sequence ID" value="EGC04378.1"/>
    <property type="molecule type" value="Genomic_DNA"/>
</dbReference>
<dbReference type="PROSITE" id="PS50532">
    <property type="entry name" value="HTH_IS408"/>
    <property type="match status" value="1"/>
</dbReference>
<dbReference type="InterPro" id="IPR017895">
    <property type="entry name" value="HTH_IS408/IS1162_type"/>
</dbReference>
<comment type="caution">
    <text evidence="2">The sequence shown here is derived from an EMBL/GenBank/DDBJ whole genome shotgun (WGS) entry which is preliminary data.</text>
</comment>
<dbReference type="eggNOG" id="COG4584">
    <property type="taxonomic scope" value="Bacteria"/>
</dbReference>
<sequence length="105" mass="12100">MVDYKEILRLTSMGYSLRQTAASVGHSHHTVKNVLELAAKHGVEWPIDEDVTNAELEKLFYPERRTAGSHYAEPDYDYIHRELSKKGVTLTLLWNEYCERAYANG</sequence>
<reference evidence="2 3" key="1">
    <citation type="submission" date="2011-02" db="EMBL/GenBank/DDBJ databases">
        <authorList>
            <person name="Nelson K.E."/>
            <person name="Sutton G."/>
            <person name="Torralba M."/>
            <person name="Durkin S."/>
            <person name="Harkins D."/>
            <person name="Montgomery R."/>
            <person name="Ziemer C."/>
            <person name="Klaassens E."/>
            <person name="Ocuiv P."/>
            <person name="Morrison M."/>
        </authorList>
    </citation>
    <scope>NUCLEOTIDE SEQUENCE [LARGE SCALE GENOMIC DNA]</scope>
    <source>
        <strain evidence="2 3">8</strain>
    </source>
</reference>
<proteinExistence type="predicted"/>
<evidence type="ECO:0000313" key="2">
    <source>
        <dbReference type="EMBL" id="EGC04378.1"/>
    </source>
</evidence>
<keyword evidence="3" id="KW-1185">Reference proteome</keyword>
<evidence type="ECO:0000259" key="1">
    <source>
        <dbReference type="PROSITE" id="PS50532"/>
    </source>
</evidence>
<dbReference type="RefSeq" id="WP_002847270.1">
    <property type="nucleotide sequence ID" value="NZ_ADKM02000024.1"/>
</dbReference>
<name>E9S8I6_RUMAL</name>
<gene>
    <name evidence="2" type="ORF">CUS_5325</name>
</gene>
<dbReference type="AlphaFoldDB" id="E9S8I6"/>
<dbReference type="Proteomes" id="UP000004259">
    <property type="component" value="Unassembled WGS sequence"/>
</dbReference>
<protein>
    <recommendedName>
        <fullName evidence="1">HTH IS408-type domain-containing protein</fullName>
    </recommendedName>
</protein>
<accession>E9S8I6</accession>